<feature type="compositionally biased region" description="Polar residues" evidence="4">
    <location>
        <begin position="457"/>
        <end position="469"/>
    </location>
</feature>
<dbReference type="PANTHER" id="PTHR36108:SF13">
    <property type="entry name" value="COLOSSIN-B-RELATED"/>
    <property type="match status" value="1"/>
</dbReference>
<dbReference type="AlphaFoldDB" id="A0A5P0ZYX0"/>
<evidence type="ECO:0000256" key="1">
    <source>
        <dbReference type="ARBA" id="ARBA00007257"/>
    </source>
</evidence>
<feature type="compositionally biased region" description="Low complexity" evidence="4">
    <location>
        <begin position="595"/>
        <end position="606"/>
    </location>
</feature>
<keyword evidence="9" id="KW-1185">Reference proteome</keyword>
<evidence type="ECO:0000256" key="2">
    <source>
        <dbReference type="ARBA" id="ARBA00022525"/>
    </source>
</evidence>
<organism evidence="8 9">
    <name type="scientific">Companilactobacillus halodurans</name>
    <dbReference type="NCBI Taxonomy" id="2584183"/>
    <lineage>
        <taxon>Bacteria</taxon>
        <taxon>Bacillati</taxon>
        <taxon>Bacillota</taxon>
        <taxon>Bacilli</taxon>
        <taxon>Lactobacillales</taxon>
        <taxon>Lactobacillaceae</taxon>
        <taxon>Companilactobacillus</taxon>
    </lineage>
</organism>
<dbReference type="Pfam" id="PF17802">
    <property type="entry name" value="SpaA"/>
    <property type="match status" value="3"/>
</dbReference>
<dbReference type="SUPFAM" id="SSF49401">
    <property type="entry name" value="Bacterial adhesins"/>
    <property type="match status" value="1"/>
</dbReference>
<evidence type="ECO:0000313" key="8">
    <source>
        <dbReference type="EMBL" id="MQS98220.1"/>
    </source>
</evidence>
<comment type="similarity">
    <text evidence="1">Belongs to the serine-aspartate repeat-containing protein (SDr) family.</text>
</comment>
<dbReference type="EMBL" id="VDFO01000040">
    <property type="protein sequence ID" value="MQS98220.1"/>
    <property type="molecule type" value="Genomic_DNA"/>
</dbReference>
<feature type="compositionally biased region" description="Low complexity" evidence="4">
    <location>
        <begin position="520"/>
        <end position="535"/>
    </location>
</feature>
<evidence type="ECO:0000256" key="3">
    <source>
        <dbReference type="ARBA" id="ARBA00022729"/>
    </source>
</evidence>
<keyword evidence="5" id="KW-0812">Transmembrane</keyword>
<feature type="domain" description="SpaA-like prealbumin fold" evidence="7">
    <location>
        <begin position="354"/>
        <end position="441"/>
    </location>
</feature>
<evidence type="ECO:0000256" key="4">
    <source>
        <dbReference type="SAM" id="MobiDB-lite"/>
    </source>
</evidence>
<feature type="domain" description="Collagen binding" evidence="6">
    <location>
        <begin position="15"/>
        <end position="131"/>
    </location>
</feature>
<feature type="compositionally biased region" description="Low complexity" evidence="4">
    <location>
        <begin position="621"/>
        <end position="631"/>
    </location>
</feature>
<dbReference type="SUPFAM" id="SSF49478">
    <property type="entry name" value="Cna protein B-type domain"/>
    <property type="match status" value="3"/>
</dbReference>
<feature type="compositionally biased region" description="Low complexity" evidence="4">
    <location>
        <begin position="470"/>
        <end position="485"/>
    </location>
</feature>
<dbReference type="Pfam" id="PF05737">
    <property type="entry name" value="Collagen_bind"/>
    <property type="match status" value="1"/>
</dbReference>
<feature type="compositionally biased region" description="Low complexity" evidence="4">
    <location>
        <begin position="571"/>
        <end position="585"/>
    </location>
</feature>
<feature type="domain" description="SpaA-like prealbumin fold" evidence="7">
    <location>
        <begin position="161"/>
        <end position="247"/>
    </location>
</feature>
<keyword evidence="5" id="KW-1133">Transmembrane helix</keyword>
<feature type="compositionally biased region" description="Low complexity" evidence="4">
    <location>
        <begin position="545"/>
        <end position="560"/>
    </location>
</feature>
<feature type="compositionally biased region" description="Low complexity" evidence="4">
    <location>
        <begin position="495"/>
        <end position="510"/>
    </location>
</feature>
<feature type="transmembrane region" description="Helical" evidence="5">
    <location>
        <begin position="721"/>
        <end position="738"/>
    </location>
</feature>
<protein>
    <submittedName>
        <fullName evidence="8">LPXTG cell wall anchor domain-containing protein</fullName>
    </submittedName>
</protein>
<accession>A0A5P0ZYX0</accession>
<dbReference type="InterPro" id="IPR041033">
    <property type="entry name" value="SpaA_PFL_dom_1"/>
</dbReference>
<feature type="compositionally biased region" description="Polar residues" evidence="4">
    <location>
        <begin position="611"/>
        <end position="620"/>
    </location>
</feature>
<name>A0A5P0ZYX0_9LACO</name>
<dbReference type="GO" id="GO:0005518">
    <property type="term" value="F:collagen binding"/>
    <property type="evidence" value="ECO:0007669"/>
    <property type="project" value="InterPro"/>
</dbReference>
<evidence type="ECO:0000259" key="7">
    <source>
        <dbReference type="Pfam" id="PF17802"/>
    </source>
</evidence>
<dbReference type="RefSeq" id="WP_153522600.1">
    <property type="nucleotide sequence ID" value="NZ_VDFO01000040.1"/>
</dbReference>
<feature type="compositionally biased region" description="Low complexity" evidence="4">
    <location>
        <begin position="443"/>
        <end position="456"/>
    </location>
</feature>
<dbReference type="Proteomes" id="UP000371423">
    <property type="component" value="Unassembled WGS sequence"/>
</dbReference>
<dbReference type="NCBIfam" id="TIGR01167">
    <property type="entry name" value="LPXTG_anchor"/>
    <property type="match status" value="1"/>
</dbReference>
<evidence type="ECO:0000313" key="9">
    <source>
        <dbReference type="Proteomes" id="UP000371423"/>
    </source>
</evidence>
<keyword evidence="3" id="KW-0732">Signal</keyword>
<proteinExistence type="inferred from homology"/>
<keyword evidence="5" id="KW-0472">Membrane</keyword>
<dbReference type="InterPro" id="IPR008456">
    <property type="entry name" value="Collagen-bd_dom"/>
</dbReference>
<comment type="caution">
    <text evidence="8">The sequence shown here is derived from an EMBL/GenBank/DDBJ whole genome shotgun (WGS) entry which is preliminary data.</text>
</comment>
<dbReference type="OrthoDB" id="2216808at2"/>
<dbReference type="InterPro" id="IPR008966">
    <property type="entry name" value="Adhesion_dom_sf"/>
</dbReference>
<feature type="region of interest" description="Disordered" evidence="4">
    <location>
        <begin position="436"/>
        <end position="670"/>
    </location>
</feature>
<sequence>MINETGEIPKTDPSQTYKKITWNIIVNPNDHDLNNVVITDTLGSLVGNPPEDHQTYIPDSLTITTGSYKSGQFISDGQSITPTVTTSGDQFTISLPNNISKTFNIIFSTSITSNKDNFVSWMNRDSMSSNEGTFNVDSTAYDWISIDSGGNSGGGGINYDGSITLNKTDPITGNGLQGAEYKITNNSGETIMPDVITDTNGKLVIDNAIYGDYTLTEVKAPDGYQLNPSPIQVTIPSNGMEDITVNQTDSAEPGAVILEKLDSNTNAAVAGATFKLLDNNGNIVKENLVTDDNGKIAVDNLAAGDYSFVETQPATGYELNSTPVNFTVVAGQTTPVEVEKFNVNVNEATISNSGQVILTKVDTTNTPLAGAVYNLLDSNGKVIESNLTTDENGQIKITDIDAGDYSFVEVTPPSGYELNKDPINFTVVKDSTNNLQAKDEKISSTPSTVTPPTNNSDVNPEQPNDSDTGNSSVNPNNPDNSNVNPEQPNDSDTGNSSVNPNNPDNSNVNPGQPNDSGTGNSSVNPNNPNNSDVNPEQPNNSGTGNSSINPNNPDNSNVNPGQPNNSGTGHSSTNPNNPDNSNVNPEQPNDSGTGNSSTNPSKPNSPVINPESPNEPSATYPSGKPSKPSSSNTVQLIPGKPGITSLSKNPSYPASPVINPENSTLSNLTTPTTKKNAIESENSNAITQSLLSGVATSNSIIPASQAASYGKGKFPQTGNKNSWVLIVIGFILGIAVIIKKRTKHEN</sequence>
<dbReference type="PANTHER" id="PTHR36108">
    <property type="entry name" value="COLOSSIN-B-RELATED"/>
    <property type="match status" value="1"/>
</dbReference>
<dbReference type="InterPro" id="IPR013783">
    <property type="entry name" value="Ig-like_fold"/>
</dbReference>
<feature type="compositionally biased region" description="Polar residues" evidence="4">
    <location>
        <begin position="561"/>
        <end position="570"/>
    </location>
</feature>
<evidence type="ECO:0000256" key="5">
    <source>
        <dbReference type="SAM" id="Phobius"/>
    </source>
</evidence>
<gene>
    <name evidence="8" type="ORF">FHL05_10040</name>
</gene>
<dbReference type="Gene3D" id="2.60.40.740">
    <property type="match status" value="1"/>
</dbReference>
<dbReference type="Gene3D" id="2.60.40.10">
    <property type="entry name" value="Immunoglobulins"/>
    <property type="match status" value="3"/>
</dbReference>
<feature type="domain" description="SpaA-like prealbumin fold" evidence="7">
    <location>
        <begin position="255"/>
        <end position="339"/>
    </location>
</feature>
<evidence type="ECO:0000259" key="6">
    <source>
        <dbReference type="Pfam" id="PF05737"/>
    </source>
</evidence>
<keyword evidence="2" id="KW-0964">Secreted</keyword>
<reference evidence="8 9" key="1">
    <citation type="journal article" date="2019" name="Syst. Appl. Microbiol.">
        <title>Polyphasic characterization of two novel Lactobacillus spp. isolated from blown salami packages: Description of Lactobacillus halodurans sp. nov. and Lactobacillus salsicarnum sp. nov.</title>
        <authorList>
            <person name="Schuster J.A."/>
            <person name="Klingl A."/>
            <person name="Vogel R.F."/>
            <person name="Ehrmann M.A."/>
        </authorList>
    </citation>
    <scope>NUCLEOTIDE SEQUENCE [LARGE SCALE GENOMIC DNA]</scope>
    <source>
        <strain evidence="8 9">TMW 1.1920</strain>
    </source>
</reference>